<sequence>MGCVSGQLQGASSLGINDRACNSECTNPRTPNRLTKGGPRQYDAPRKWGNKRKTIRKFSPADFGDFDVTPFPGSQK</sequence>
<reference evidence="2" key="2">
    <citation type="submission" date="2022-06" db="UniProtKB">
        <authorList>
            <consortium name="EnsemblMetazoa"/>
        </authorList>
    </citation>
    <scope>IDENTIFICATION</scope>
    <source>
        <strain evidence="2">PS312</strain>
    </source>
</reference>
<dbReference type="EnsemblMetazoa" id="PPA46096.1">
    <property type="protein sequence ID" value="PPA46096.1"/>
    <property type="gene ID" value="WBGene00284465"/>
</dbReference>
<evidence type="ECO:0000313" key="2">
    <source>
        <dbReference type="EnsemblMetazoa" id="PPA46096.1"/>
    </source>
</evidence>
<protein>
    <submittedName>
        <fullName evidence="2">Uncharacterized protein</fullName>
    </submittedName>
</protein>
<evidence type="ECO:0000256" key="1">
    <source>
        <dbReference type="SAM" id="MobiDB-lite"/>
    </source>
</evidence>
<organism evidence="2 3">
    <name type="scientific">Pristionchus pacificus</name>
    <name type="common">Parasitic nematode worm</name>
    <dbReference type="NCBI Taxonomy" id="54126"/>
    <lineage>
        <taxon>Eukaryota</taxon>
        <taxon>Metazoa</taxon>
        <taxon>Ecdysozoa</taxon>
        <taxon>Nematoda</taxon>
        <taxon>Chromadorea</taxon>
        <taxon>Rhabditida</taxon>
        <taxon>Rhabditina</taxon>
        <taxon>Diplogasteromorpha</taxon>
        <taxon>Diplogasteroidea</taxon>
        <taxon>Neodiplogasteridae</taxon>
        <taxon>Pristionchus</taxon>
    </lineage>
</organism>
<name>A0A2A6BX41_PRIPA</name>
<reference evidence="3" key="1">
    <citation type="journal article" date="2008" name="Nat. Genet.">
        <title>The Pristionchus pacificus genome provides a unique perspective on nematode lifestyle and parasitism.</title>
        <authorList>
            <person name="Dieterich C."/>
            <person name="Clifton S.W."/>
            <person name="Schuster L.N."/>
            <person name="Chinwalla A."/>
            <person name="Delehaunty K."/>
            <person name="Dinkelacker I."/>
            <person name="Fulton L."/>
            <person name="Fulton R."/>
            <person name="Godfrey J."/>
            <person name="Minx P."/>
            <person name="Mitreva M."/>
            <person name="Roeseler W."/>
            <person name="Tian H."/>
            <person name="Witte H."/>
            <person name="Yang S.P."/>
            <person name="Wilson R.K."/>
            <person name="Sommer R.J."/>
        </authorList>
    </citation>
    <scope>NUCLEOTIDE SEQUENCE [LARGE SCALE GENOMIC DNA]</scope>
    <source>
        <strain evidence="3">PS312</strain>
    </source>
</reference>
<feature type="region of interest" description="Disordered" evidence="1">
    <location>
        <begin position="17"/>
        <end position="76"/>
    </location>
</feature>
<accession>A0A2A6BX41</accession>
<feature type="compositionally biased region" description="Polar residues" evidence="1">
    <location>
        <begin position="23"/>
        <end position="33"/>
    </location>
</feature>
<gene>
    <name evidence="2" type="primary">WBGene00284465</name>
</gene>
<dbReference type="Proteomes" id="UP000005239">
    <property type="component" value="Unassembled WGS sequence"/>
</dbReference>
<dbReference type="AlphaFoldDB" id="A0A2A6BX41"/>
<accession>A0A8R1V567</accession>
<proteinExistence type="predicted"/>
<evidence type="ECO:0000313" key="3">
    <source>
        <dbReference type="Proteomes" id="UP000005239"/>
    </source>
</evidence>
<keyword evidence="3" id="KW-1185">Reference proteome</keyword>